<name>A0A8J6XM58_9CYAN</name>
<keyword evidence="2" id="KW-1185">Reference proteome</keyword>
<reference evidence="1" key="1">
    <citation type="submission" date="2020-09" db="EMBL/GenBank/DDBJ databases">
        <title>Iningainema tapete sp. nov. (Scytonemataceae, Cyanobacteria) from greenhouses in central Florida (USA) produces two types of nodularin with biosynthetic potential for microcystin-LR and anabaenopeptins.</title>
        <authorList>
            <person name="Berthold D.E."/>
            <person name="Lefler F.W."/>
            <person name="Huang I.-S."/>
            <person name="Abdulla H."/>
            <person name="Zimba P.V."/>
            <person name="Laughinghouse H.D. IV."/>
        </authorList>
    </citation>
    <scope>NUCLEOTIDE SEQUENCE</scope>
    <source>
        <strain evidence="1">BLCCT55</strain>
    </source>
</reference>
<protein>
    <submittedName>
        <fullName evidence="1">Uncharacterized protein</fullName>
    </submittedName>
</protein>
<dbReference type="AlphaFoldDB" id="A0A8J6XM58"/>
<evidence type="ECO:0000313" key="1">
    <source>
        <dbReference type="EMBL" id="MBD2775662.1"/>
    </source>
</evidence>
<proteinExistence type="predicted"/>
<evidence type="ECO:0000313" key="2">
    <source>
        <dbReference type="Proteomes" id="UP000629098"/>
    </source>
</evidence>
<sequence>MTYHEKLNPWCVAKLLPDMQHQIVARFRRRSDAEAHLQALRKLIPGVTFKIVFNPFPLD</sequence>
<accession>A0A8J6XM58</accession>
<dbReference type="EMBL" id="JACXAE010000084">
    <property type="protein sequence ID" value="MBD2775662.1"/>
    <property type="molecule type" value="Genomic_DNA"/>
</dbReference>
<comment type="caution">
    <text evidence="1">The sequence shown here is derived from an EMBL/GenBank/DDBJ whole genome shotgun (WGS) entry which is preliminary data.</text>
</comment>
<dbReference type="RefSeq" id="WP_190834392.1">
    <property type="nucleotide sequence ID" value="NZ_CAWPPI010000084.1"/>
</dbReference>
<gene>
    <name evidence="1" type="ORF">ICL16_27300</name>
</gene>
<organism evidence="1 2">
    <name type="scientific">Iningainema tapete BLCC-T55</name>
    <dbReference type="NCBI Taxonomy" id="2748662"/>
    <lineage>
        <taxon>Bacteria</taxon>
        <taxon>Bacillati</taxon>
        <taxon>Cyanobacteriota</taxon>
        <taxon>Cyanophyceae</taxon>
        <taxon>Nostocales</taxon>
        <taxon>Scytonemataceae</taxon>
        <taxon>Iningainema tapete</taxon>
    </lineage>
</organism>
<dbReference type="Proteomes" id="UP000629098">
    <property type="component" value="Unassembled WGS sequence"/>
</dbReference>